<dbReference type="GO" id="GO:0004721">
    <property type="term" value="F:phosphoprotein phosphatase activity"/>
    <property type="evidence" value="ECO:0007669"/>
    <property type="project" value="UniProtKB-KW"/>
</dbReference>
<feature type="region of interest" description="Disordered" evidence="7">
    <location>
        <begin position="421"/>
        <end position="532"/>
    </location>
</feature>
<dbReference type="Pfam" id="PF10409">
    <property type="entry name" value="PTEN_C2"/>
    <property type="match status" value="1"/>
</dbReference>
<dbReference type="PANTHER" id="PTHR12305">
    <property type="entry name" value="PHOSPHATASE WITH HOMOLOGY TO TENSIN"/>
    <property type="match status" value="1"/>
</dbReference>
<dbReference type="PROSITE" id="PS00383">
    <property type="entry name" value="TYR_PHOSPHATASE_1"/>
    <property type="match status" value="1"/>
</dbReference>
<protein>
    <submittedName>
        <fullName evidence="11">Putative clathrin coat dissociation kinase gak/pten/auxilin</fullName>
    </submittedName>
</protein>
<dbReference type="PROSITE" id="PS50056">
    <property type="entry name" value="TYR_PHOSPHATASE_2"/>
    <property type="match status" value="1"/>
</dbReference>
<accession>A0A2M4A9L4</accession>
<comment type="subcellular location">
    <subcellularLocation>
        <location evidence="1">Cell projection</location>
        <location evidence="1">Neuron projection</location>
    </subcellularLocation>
</comment>
<evidence type="ECO:0000256" key="6">
    <source>
        <dbReference type="ARBA" id="ARBA00023273"/>
    </source>
</evidence>
<feature type="compositionally biased region" description="Low complexity" evidence="7">
    <location>
        <begin position="552"/>
        <end position="592"/>
    </location>
</feature>
<dbReference type="Gene3D" id="2.60.40.1110">
    <property type="match status" value="1"/>
</dbReference>
<dbReference type="InterPro" id="IPR003595">
    <property type="entry name" value="Tyr_Pase_cat"/>
</dbReference>
<evidence type="ECO:0000256" key="4">
    <source>
        <dbReference type="ARBA" id="ARBA00022912"/>
    </source>
</evidence>
<keyword evidence="5" id="KW-0443">Lipid metabolism</keyword>
<dbReference type="Gene3D" id="3.90.190.10">
    <property type="entry name" value="Protein tyrosine phosphatase superfamily"/>
    <property type="match status" value="1"/>
</dbReference>
<organism evidence="11">
    <name type="scientific">Anopheles triannulatus</name>
    <dbReference type="NCBI Taxonomy" id="58253"/>
    <lineage>
        <taxon>Eukaryota</taxon>
        <taxon>Metazoa</taxon>
        <taxon>Ecdysozoa</taxon>
        <taxon>Arthropoda</taxon>
        <taxon>Hexapoda</taxon>
        <taxon>Insecta</taxon>
        <taxon>Pterygota</taxon>
        <taxon>Neoptera</taxon>
        <taxon>Endopterygota</taxon>
        <taxon>Diptera</taxon>
        <taxon>Nematocera</taxon>
        <taxon>Culicoidea</taxon>
        <taxon>Culicidae</taxon>
        <taxon>Anophelinae</taxon>
        <taxon>Anopheles</taxon>
    </lineage>
</organism>
<feature type="region of interest" description="Disordered" evidence="7">
    <location>
        <begin position="383"/>
        <end position="402"/>
    </location>
</feature>
<feature type="region of interest" description="Disordered" evidence="7">
    <location>
        <begin position="681"/>
        <end position="704"/>
    </location>
</feature>
<dbReference type="SUPFAM" id="SSF49562">
    <property type="entry name" value="C2 domain (Calcium/lipid-binding domain, CaLB)"/>
    <property type="match status" value="1"/>
</dbReference>
<dbReference type="PANTHER" id="PTHR12305:SF60">
    <property type="entry name" value="PHOSPHATIDYLINOSITOL 3,4,5-TRISPHOSPHATE 3-PHOSPHATASE TPTE2-RELATED"/>
    <property type="match status" value="1"/>
</dbReference>
<feature type="domain" description="Tyrosine specific protein phosphatases" evidence="8">
    <location>
        <begin position="104"/>
        <end position="177"/>
    </location>
</feature>
<dbReference type="EMBL" id="GGFK01004173">
    <property type="protein sequence ID" value="MBW37494.1"/>
    <property type="molecule type" value="Transcribed_RNA"/>
</dbReference>
<dbReference type="CDD" id="cd14509">
    <property type="entry name" value="PTP_PTEN"/>
    <property type="match status" value="1"/>
</dbReference>
<dbReference type="GO" id="GO:0016314">
    <property type="term" value="F:phosphatidylinositol-3,4,5-trisphosphate 3-phosphatase activity"/>
    <property type="evidence" value="ECO:0007669"/>
    <property type="project" value="TreeGrafter"/>
</dbReference>
<dbReference type="Pfam" id="PF22784">
    <property type="entry name" value="PTP-SAK"/>
    <property type="match status" value="1"/>
</dbReference>
<feature type="compositionally biased region" description="Polar residues" evidence="7">
    <location>
        <begin position="1273"/>
        <end position="1282"/>
    </location>
</feature>
<feature type="compositionally biased region" description="Low complexity" evidence="7">
    <location>
        <begin position="599"/>
        <end position="627"/>
    </location>
</feature>
<dbReference type="SMART" id="SM00404">
    <property type="entry name" value="PTPc_motif"/>
    <property type="match status" value="1"/>
</dbReference>
<feature type="compositionally biased region" description="Acidic residues" evidence="7">
    <location>
        <begin position="505"/>
        <end position="527"/>
    </location>
</feature>
<dbReference type="SMART" id="SM01326">
    <property type="entry name" value="PTEN_C2"/>
    <property type="match status" value="1"/>
</dbReference>
<feature type="region of interest" description="Disordered" evidence="7">
    <location>
        <begin position="1151"/>
        <end position="1175"/>
    </location>
</feature>
<dbReference type="InterPro" id="IPR051281">
    <property type="entry name" value="Dual-spec_lipid-protein_phosph"/>
</dbReference>
<dbReference type="InterPro" id="IPR029021">
    <property type="entry name" value="Prot-tyrosine_phosphatase-like"/>
</dbReference>
<feature type="region of interest" description="Disordered" evidence="7">
    <location>
        <begin position="357"/>
        <end position="376"/>
    </location>
</feature>
<name>A0A2M4A9L4_9DIPT</name>
<keyword evidence="4" id="KW-0904">Protein phosphatase</keyword>
<dbReference type="PROSITE" id="PS51181">
    <property type="entry name" value="PPASE_TENSIN"/>
    <property type="match status" value="1"/>
</dbReference>
<dbReference type="InterPro" id="IPR057023">
    <property type="entry name" value="PTP-SAK"/>
</dbReference>
<comment type="similarity">
    <text evidence="2">Belongs to the PTEN phosphatase protein family.</text>
</comment>
<feature type="compositionally biased region" description="Polar residues" evidence="7">
    <location>
        <begin position="445"/>
        <end position="458"/>
    </location>
</feature>
<feature type="region of interest" description="Disordered" evidence="7">
    <location>
        <begin position="544"/>
        <end position="634"/>
    </location>
</feature>
<evidence type="ECO:0000313" key="11">
    <source>
        <dbReference type="EMBL" id="MBW37494.1"/>
    </source>
</evidence>
<keyword evidence="3" id="KW-0378">Hydrolase</keyword>
<dbReference type="GO" id="GO:0005829">
    <property type="term" value="C:cytosol"/>
    <property type="evidence" value="ECO:0007669"/>
    <property type="project" value="TreeGrafter"/>
</dbReference>
<keyword evidence="11" id="KW-0808">Transferase</keyword>
<dbReference type="SUPFAM" id="SSF52799">
    <property type="entry name" value="(Phosphotyrosine protein) phosphatases II"/>
    <property type="match status" value="1"/>
</dbReference>
<dbReference type="PROSITE" id="PS51182">
    <property type="entry name" value="C2_TENSIN"/>
    <property type="match status" value="1"/>
</dbReference>
<evidence type="ECO:0000256" key="7">
    <source>
        <dbReference type="SAM" id="MobiDB-lite"/>
    </source>
</evidence>
<evidence type="ECO:0000259" key="8">
    <source>
        <dbReference type="PROSITE" id="PS50056"/>
    </source>
</evidence>
<dbReference type="GO" id="GO:0043005">
    <property type="term" value="C:neuron projection"/>
    <property type="evidence" value="ECO:0007669"/>
    <property type="project" value="UniProtKB-SubCell"/>
</dbReference>
<evidence type="ECO:0000256" key="5">
    <source>
        <dbReference type="ARBA" id="ARBA00023098"/>
    </source>
</evidence>
<dbReference type="InterPro" id="IPR016130">
    <property type="entry name" value="Tyr_Pase_AS"/>
</dbReference>
<evidence type="ECO:0000256" key="1">
    <source>
        <dbReference type="ARBA" id="ARBA00004487"/>
    </source>
</evidence>
<evidence type="ECO:0000256" key="2">
    <source>
        <dbReference type="ARBA" id="ARBA00007881"/>
    </source>
</evidence>
<feature type="region of interest" description="Disordered" evidence="7">
    <location>
        <begin position="859"/>
        <end position="881"/>
    </location>
</feature>
<dbReference type="GO" id="GO:0006629">
    <property type="term" value="P:lipid metabolic process"/>
    <property type="evidence" value="ECO:0007669"/>
    <property type="project" value="UniProtKB-KW"/>
</dbReference>
<feature type="compositionally biased region" description="Basic residues" evidence="7">
    <location>
        <begin position="859"/>
        <end position="870"/>
    </location>
</feature>
<keyword evidence="6" id="KW-0966">Cell projection</keyword>
<feature type="compositionally biased region" description="Low complexity" evidence="7">
    <location>
        <begin position="489"/>
        <end position="504"/>
    </location>
</feature>
<feature type="domain" description="C2 tensin-type" evidence="10">
    <location>
        <begin position="165"/>
        <end position="317"/>
    </location>
</feature>
<dbReference type="InterPro" id="IPR045101">
    <property type="entry name" value="PTP_PTEN"/>
</dbReference>
<evidence type="ECO:0000259" key="10">
    <source>
        <dbReference type="PROSITE" id="PS51182"/>
    </source>
</evidence>
<evidence type="ECO:0000259" key="9">
    <source>
        <dbReference type="PROSITE" id="PS51181"/>
    </source>
</evidence>
<keyword evidence="11" id="KW-0418">Kinase</keyword>
<evidence type="ECO:0000256" key="3">
    <source>
        <dbReference type="ARBA" id="ARBA00022801"/>
    </source>
</evidence>
<proteinExistence type="inferred from homology"/>
<dbReference type="FunFam" id="3.90.190.10:FF:000029">
    <property type="entry name" value="Phosphatidylinositol 3,4,5-trisphosphate 3-phosphatase and dual-specificity protein phosphatase PTEN"/>
    <property type="match status" value="1"/>
</dbReference>
<dbReference type="InterPro" id="IPR000387">
    <property type="entry name" value="Tyr_Pase_dom"/>
</dbReference>
<feature type="domain" description="Phosphatase tensin-type" evidence="9">
    <location>
        <begin position="17"/>
        <end position="187"/>
    </location>
</feature>
<dbReference type="InterPro" id="IPR029023">
    <property type="entry name" value="Tensin_phosphatase"/>
</dbReference>
<dbReference type="InterPro" id="IPR035892">
    <property type="entry name" value="C2_domain_sf"/>
</dbReference>
<dbReference type="GO" id="GO:0016301">
    <property type="term" value="F:kinase activity"/>
    <property type="evidence" value="ECO:0007669"/>
    <property type="project" value="UniProtKB-KW"/>
</dbReference>
<sequence>MANPPNLLREMVSGQRKRFIEDGYNLDLSYIGERIIAMGYPADNVEAIYRNKREDVVRFLKEKHSDCCKVYNLCSERAYDANLFQHYAEYPFKDHNPPDIELINKFCEDVDAFLRRDSRNVVAIHCKAGKGRTGTMICCYLLYSKTFQTANEALTFYAEKRTKDKKGVTIPSQRRYVEYYEQLLRGTGPYQDVTLYISEIRISPADVPLKSGTISMKGSKESYPLTEFHRSEEYVTVQLNYCAPLTGDVKIEFARSKLQDKRCHFWFNTFFVERAGKYDSQNRLVLSLTKKEIDDAHKGNTKKCPEQVVVFLQRVPINERRNGEKQHQAIRELSPQQQAMADVDYSIFASVSISAHHHNNSKPLPRPQLLAPNVGQPFNDLQMQQHNRTSGGGAGNNRASLGNSQQNSSCIYGNIANPDGGVGGQHSVKPMAMSPGKLQSPVYAHQQQHDPASASSPTKKLGYKAQAPSPVTVPAVKKVPQKSTHQQQNNHSGGSSEENSGTNSVEEEDDEEDDEGDEDGEEEEGWESGECQTVVSELCKSRPATTAATFPSMTSSASTTVTTTTNTTTITTTSTTIAGSRSSAPAGSSCTSKSEHFTSDNNDQNRSSGSSRSSNSFSRSKSSNSSSYPSLQLEASAAPDATKASMAVVEAKTATNTKPCHLLPASASRYFSDENYLLTGSSGSSSSNAISKGVKGSNDNTTNTNAKYLQSPSYTRHSLMPANAPVAFLFPVQLAKDEPPRGVDVGEHHHGRSFLTDHHELVMYQPGLQTLLSSVPNNNDLVDDHELHESLILLAPPSTPAAGWHGEDVASAIVGGEAVEGNGTGGFDAVSAVGASSGGASKFKPSSPFRRFGIAMKRKTRGGSMKKAKHGSASGSSGGNNTPLYGSCGSNLSAVSAGKGKIACGDANGVVTAIVAGDTAGNRSTGGRMKFRWLRNMRNDPNLKETLAKSVKVRAPSVPPPLVTDEQAKPVAAVTTTPVAATSAGVQIPRSPTTLIPTAKVTLPTDDESGADSTQVGISTTDSSTNLPTDYYSFLCDNQLSYESPSKSPCHLMRFGGGLMGRRPSTIEEVLLTGAGGDSGCSVGAASTISGARTTVEECSVVVKPKPMNVKIGFDVSPASPSPTLESSFEIIDKFDVLPVDGMVGGVAERSVTASGGDARRSQHSPTSPSDSPILARSNRCAPFSFREIRQELRAAIKLAPKRTQVALSSSSPAAGCAVVRSIERTLSAPVAVQTLATTTTTSNQTATAGITSNSSVVLHRSHSARQLHRELSGQSPGNRLE</sequence>
<reference evidence="11" key="1">
    <citation type="submission" date="2018-01" db="EMBL/GenBank/DDBJ databases">
        <title>An insight into the sialome of Amazonian anophelines.</title>
        <authorList>
            <person name="Ribeiro J.M."/>
            <person name="Scarpassa V."/>
            <person name="Calvo E."/>
        </authorList>
    </citation>
    <scope>NUCLEOTIDE SEQUENCE</scope>
    <source>
        <tissue evidence="11">Salivary glands</tissue>
    </source>
</reference>
<feature type="region of interest" description="Disordered" evidence="7">
    <location>
        <begin position="1247"/>
        <end position="1282"/>
    </location>
</feature>
<dbReference type="InterPro" id="IPR014020">
    <property type="entry name" value="Tensin_C2-dom"/>
</dbReference>
<dbReference type="SMART" id="SM01301">
    <property type="entry name" value="PTPlike_phytase"/>
    <property type="match status" value="1"/>
</dbReference>